<evidence type="ECO:0000256" key="3">
    <source>
        <dbReference type="ARBA" id="ARBA00005832"/>
    </source>
</evidence>
<dbReference type="PANTHER" id="PTHR11416:SF7">
    <property type="entry name" value="PRO-OPIOMELANOCORTIN"/>
    <property type="match status" value="1"/>
</dbReference>
<evidence type="ECO:0000256" key="1">
    <source>
        <dbReference type="ARBA" id="ARBA00002965"/>
    </source>
</evidence>
<sequence length="228" mass="25704">MVCLCWLLVVMAYVCVPGFESACLQSSICNDLSNKGRILDCIQLCMSVIQTELPELSSLALKVNDDDDLLLSILLATLASEDKISEQKLGAHSDKRRSYAMEHFRWGKPSGRKRRPVKIFASPLESGGSSQGSFPSKARRQLNSKNDEAKDDTTQIQVSPRAKVSAKSRAQFSPQERKDGTYRMSHFRWGSPPTSKRNDSFIKSWEEKGQLVKVLRNIIFKSMQRRMG</sequence>
<dbReference type="InterPro" id="IPR001941">
    <property type="entry name" value="PMOC"/>
</dbReference>
<dbReference type="InterPro" id="IPR050878">
    <property type="entry name" value="POMC-derived_peptides"/>
</dbReference>
<dbReference type="SMART" id="SM01363">
    <property type="entry name" value="ACTH_domain"/>
    <property type="match status" value="2"/>
</dbReference>
<reference evidence="11 12" key="1">
    <citation type="submission" date="2024-01" db="EMBL/GenBank/DDBJ databases">
        <authorList>
            <person name="Alioto T."/>
            <person name="Alioto T."/>
            <person name="Gomez Garrido J."/>
        </authorList>
    </citation>
    <scope>NUCLEOTIDE SEQUENCE [LARGE SCALE GENOMIC DNA]</scope>
</reference>
<protein>
    <submittedName>
        <fullName evidence="11">Pro-opiomelanocortin B-like</fullName>
    </submittedName>
</protein>
<dbReference type="PRINTS" id="PR00383">
    <property type="entry name" value="MELANOCORTIN"/>
</dbReference>
<dbReference type="Proteomes" id="UP001314229">
    <property type="component" value="Unassembled WGS sequence"/>
</dbReference>
<evidence type="ECO:0000256" key="6">
    <source>
        <dbReference type="ARBA" id="ARBA00022702"/>
    </source>
</evidence>
<dbReference type="AlphaFoldDB" id="A0AAV1QIN7"/>
<comment type="similarity">
    <text evidence="3">Belongs to the POMC family.</text>
</comment>
<feature type="region of interest" description="Disordered" evidence="8">
    <location>
        <begin position="122"/>
        <end position="198"/>
    </location>
</feature>
<keyword evidence="12" id="KW-1185">Reference proteome</keyword>
<feature type="domain" description="Pro-opiomelanocortin/corticotropin ACTH central region" evidence="10">
    <location>
        <begin position="181"/>
        <end position="219"/>
    </location>
</feature>
<feature type="signal peptide" evidence="9">
    <location>
        <begin position="1"/>
        <end position="18"/>
    </location>
</feature>
<evidence type="ECO:0000256" key="9">
    <source>
        <dbReference type="SAM" id="SignalP"/>
    </source>
</evidence>
<keyword evidence="6" id="KW-0372">Hormone</keyword>
<keyword evidence="4" id="KW-0964">Secreted</keyword>
<dbReference type="GO" id="GO:0005184">
    <property type="term" value="F:neuropeptide hormone activity"/>
    <property type="evidence" value="ECO:0007669"/>
    <property type="project" value="TreeGrafter"/>
</dbReference>
<comment type="subcellular location">
    <subcellularLocation>
        <location evidence="2">Secreted</location>
    </subcellularLocation>
</comment>
<dbReference type="PANTHER" id="PTHR11416">
    <property type="entry name" value="PRO-OPIOMELANOCORTIN"/>
    <property type="match status" value="1"/>
</dbReference>
<dbReference type="InterPro" id="IPR013531">
    <property type="entry name" value="Mcrtin_ACTH_cent"/>
</dbReference>
<evidence type="ECO:0000256" key="4">
    <source>
        <dbReference type="ARBA" id="ARBA00022525"/>
    </source>
</evidence>
<dbReference type="EMBL" id="CAWUFR010001681">
    <property type="protein sequence ID" value="CAK6984217.1"/>
    <property type="molecule type" value="Genomic_DNA"/>
</dbReference>
<dbReference type="GO" id="GO:0007218">
    <property type="term" value="P:neuropeptide signaling pathway"/>
    <property type="evidence" value="ECO:0007669"/>
    <property type="project" value="TreeGrafter"/>
</dbReference>
<evidence type="ECO:0000256" key="5">
    <source>
        <dbReference type="ARBA" id="ARBA00022685"/>
    </source>
</evidence>
<dbReference type="Pfam" id="PF08384">
    <property type="entry name" value="NPP"/>
    <property type="match status" value="1"/>
</dbReference>
<gene>
    <name evidence="11" type="ORF">FSCOSCO3_A014692</name>
</gene>
<feature type="chain" id="PRO_5043864073" evidence="9">
    <location>
        <begin position="19"/>
        <end position="228"/>
    </location>
</feature>
<evidence type="ECO:0000313" key="12">
    <source>
        <dbReference type="Proteomes" id="UP001314229"/>
    </source>
</evidence>
<evidence type="ECO:0000256" key="2">
    <source>
        <dbReference type="ARBA" id="ARBA00004613"/>
    </source>
</evidence>
<evidence type="ECO:0000256" key="8">
    <source>
        <dbReference type="SAM" id="MobiDB-lite"/>
    </source>
</evidence>
<dbReference type="GO" id="GO:0005576">
    <property type="term" value="C:extracellular region"/>
    <property type="evidence" value="ECO:0007669"/>
    <property type="project" value="UniProtKB-SubCell"/>
</dbReference>
<comment type="function">
    <text evidence="1">Stimulates the adrenal glands to release cortisol.</text>
</comment>
<name>A0AAV1QIN7_SCOSC</name>
<feature type="domain" description="Pro-opiomelanocortin/corticotropin ACTH central region" evidence="10">
    <location>
        <begin position="98"/>
        <end position="138"/>
    </location>
</feature>
<evidence type="ECO:0000313" key="11">
    <source>
        <dbReference type="EMBL" id="CAK6984217.1"/>
    </source>
</evidence>
<proteinExistence type="inferred from homology"/>
<keyword evidence="5" id="KW-0165">Cleavage on pair of basic residues</keyword>
<evidence type="ECO:0000259" key="10">
    <source>
        <dbReference type="SMART" id="SM01363"/>
    </source>
</evidence>
<comment type="caution">
    <text evidence="11">The sequence shown here is derived from an EMBL/GenBank/DDBJ whole genome shotgun (WGS) entry which is preliminary data.</text>
</comment>
<dbReference type="Pfam" id="PF00976">
    <property type="entry name" value="ACTH_domain"/>
    <property type="match status" value="2"/>
</dbReference>
<keyword evidence="7 9" id="KW-0732">Signal</keyword>
<dbReference type="InterPro" id="IPR013593">
    <property type="entry name" value="Melanocortin_N"/>
</dbReference>
<organism evidence="11 12">
    <name type="scientific">Scomber scombrus</name>
    <name type="common">Atlantic mackerel</name>
    <name type="synonym">Scomber vernalis</name>
    <dbReference type="NCBI Taxonomy" id="13677"/>
    <lineage>
        <taxon>Eukaryota</taxon>
        <taxon>Metazoa</taxon>
        <taxon>Chordata</taxon>
        <taxon>Craniata</taxon>
        <taxon>Vertebrata</taxon>
        <taxon>Euteleostomi</taxon>
        <taxon>Actinopterygii</taxon>
        <taxon>Neopterygii</taxon>
        <taxon>Teleostei</taxon>
        <taxon>Neoteleostei</taxon>
        <taxon>Acanthomorphata</taxon>
        <taxon>Pelagiaria</taxon>
        <taxon>Scombriformes</taxon>
        <taxon>Scombridae</taxon>
        <taxon>Scomber</taxon>
    </lineage>
</organism>
<accession>A0AAV1QIN7</accession>
<evidence type="ECO:0000256" key="7">
    <source>
        <dbReference type="ARBA" id="ARBA00022729"/>
    </source>
</evidence>